<name>A0ACC6V265_9CREN</name>
<comment type="caution">
    <text evidence="1">The sequence shown here is derived from an EMBL/GenBank/DDBJ whole genome shotgun (WGS) entry which is preliminary data.</text>
</comment>
<gene>
    <name evidence="1" type="ORF">TU35_007620</name>
</gene>
<evidence type="ECO:0000313" key="1">
    <source>
        <dbReference type="EMBL" id="MFB6491090.1"/>
    </source>
</evidence>
<organism evidence="1 2">
    <name type="scientific">Thermoproteus sp. AZ2</name>
    <dbReference type="NCBI Taxonomy" id="1609232"/>
    <lineage>
        <taxon>Archaea</taxon>
        <taxon>Thermoproteota</taxon>
        <taxon>Thermoprotei</taxon>
        <taxon>Thermoproteales</taxon>
        <taxon>Thermoproteaceae</taxon>
        <taxon>Thermoproteus</taxon>
    </lineage>
</organism>
<proteinExistence type="predicted"/>
<protein>
    <submittedName>
        <fullName evidence="1">Uncharacterized protein</fullName>
    </submittedName>
</protein>
<sequence length="167" mass="17541">MGAGTGAKWGALVGLLDGLIVDALIYSQREYIRQVLYQTIQEAVARQGVATTPSQIQAIVSISTAVMYVAAVLGPLVMMAIVGAIMGAVWRRLGLPWYSKGAIFGLALVAIGVASSLASPGAAAYISWLSYAQWALDFASAIAIAYLIERAKNKAQPPLWTASSPRG</sequence>
<dbReference type="EMBL" id="JZWT02000021">
    <property type="protein sequence ID" value="MFB6491090.1"/>
    <property type="molecule type" value="Genomic_DNA"/>
</dbReference>
<reference evidence="1" key="1">
    <citation type="submission" date="2024-07" db="EMBL/GenBank/DDBJ databases">
        <title>Metagenome and Metagenome-Assembled Genomes of Archaea from a hot spring from the geothermal field of Los Azufres, Mexico.</title>
        <authorList>
            <person name="Marin-Paredes R."/>
            <person name="Martinez-Romero E."/>
            <person name="Servin-Garciduenas L.E."/>
        </authorList>
    </citation>
    <scope>NUCLEOTIDE SEQUENCE</scope>
</reference>
<dbReference type="Proteomes" id="UP000033636">
    <property type="component" value="Unassembled WGS sequence"/>
</dbReference>
<accession>A0ACC6V265</accession>
<evidence type="ECO:0000313" key="2">
    <source>
        <dbReference type="Proteomes" id="UP000033636"/>
    </source>
</evidence>